<comment type="similarity">
    <text evidence="2">Belongs to the major facilitator superfamily. Sugar transporter (TC 2.A.1.1) family.</text>
</comment>
<feature type="transmembrane region" description="Helical" evidence="7">
    <location>
        <begin position="393"/>
        <end position="412"/>
    </location>
</feature>
<comment type="subcellular location">
    <subcellularLocation>
        <location evidence="1">Membrane</location>
        <topology evidence="1">Multi-pass membrane protein</topology>
    </subcellularLocation>
</comment>
<evidence type="ECO:0000256" key="4">
    <source>
        <dbReference type="ARBA" id="ARBA00022692"/>
    </source>
</evidence>
<feature type="domain" description="Major facilitator superfamily (MFS) profile" evidence="8">
    <location>
        <begin position="47"/>
        <end position="485"/>
    </location>
</feature>
<dbReference type="GO" id="GO:0005351">
    <property type="term" value="F:carbohydrate:proton symporter activity"/>
    <property type="evidence" value="ECO:0007669"/>
    <property type="project" value="TreeGrafter"/>
</dbReference>
<dbReference type="Pfam" id="PF00083">
    <property type="entry name" value="Sugar_tr"/>
    <property type="match status" value="1"/>
</dbReference>
<feature type="transmembrane region" description="Helical" evidence="7">
    <location>
        <begin position="463"/>
        <end position="481"/>
    </location>
</feature>
<evidence type="ECO:0000256" key="6">
    <source>
        <dbReference type="ARBA" id="ARBA00023136"/>
    </source>
</evidence>
<dbReference type="PANTHER" id="PTHR48022:SF24">
    <property type="entry name" value="HEXOSE TRANSPORTER PROTEIN (AFU_ORTHOLOGUE AFUA_8G04480)"/>
    <property type="match status" value="1"/>
</dbReference>
<feature type="transmembrane region" description="Helical" evidence="7">
    <location>
        <begin position="140"/>
        <end position="162"/>
    </location>
</feature>
<feature type="transmembrane region" description="Helical" evidence="7">
    <location>
        <begin position="337"/>
        <end position="354"/>
    </location>
</feature>
<dbReference type="SUPFAM" id="SSF103473">
    <property type="entry name" value="MFS general substrate transporter"/>
    <property type="match status" value="1"/>
</dbReference>
<dbReference type="InterPro" id="IPR005828">
    <property type="entry name" value="MFS_sugar_transport-like"/>
</dbReference>
<dbReference type="Proteomes" id="UP000785200">
    <property type="component" value="Unassembled WGS sequence"/>
</dbReference>
<dbReference type="EMBL" id="VNKQ01000016">
    <property type="protein sequence ID" value="KAG0646261.1"/>
    <property type="molecule type" value="Genomic_DNA"/>
</dbReference>
<feature type="transmembrane region" description="Helical" evidence="7">
    <location>
        <begin position="115"/>
        <end position="134"/>
    </location>
</feature>
<evidence type="ECO:0000256" key="5">
    <source>
        <dbReference type="ARBA" id="ARBA00022989"/>
    </source>
</evidence>
<feature type="transmembrane region" description="Helical" evidence="7">
    <location>
        <begin position="182"/>
        <end position="201"/>
    </location>
</feature>
<evidence type="ECO:0000256" key="3">
    <source>
        <dbReference type="ARBA" id="ARBA00022448"/>
    </source>
</evidence>
<dbReference type="GO" id="GO:0016020">
    <property type="term" value="C:membrane"/>
    <property type="evidence" value="ECO:0007669"/>
    <property type="project" value="UniProtKB-SubCell"/>
</dbReference>
<gene>
    <name evidence="9" type="ORF">D0Z07_8077</name>
</gene>
<feature type="transmembrane region" description="Helical" evidence="7">
    <location>
        <begin position="361"/>
        <end position="381"/>
    </location>
</feature>
<protein>
    <submittedName>
        <fullName evidence="9">Lactose permease</fullName>
    </submittedName>
</protein>
<dbReference type="InterPro" id="IPR020846">
    <property type="entry name" value="MFS_dom"/>
</dbReference>
<organism evidence="9 10">
    <name type="scientific">Hyphodiscus hymeniophilus</name>
    <dbReference type="NCBI Taxonomy" id="353542"/>
    <lineage>
        <taxon>Eukaryota</taxon>
        <taxon>Fungi</taxon>
        <taxon>Dikarya</taxon>
        <taxon>Ascomycota</taxon>
        <taxon>Pezizomycotina</taxon>
        <taxon>Leotiomycetes</taxon>
        <taxon>Helotiales</taxon>
        <taxon>Hyphodiscaceae</taxon>
        <taxon>Hyphodiscus</taxon>
    </lineage>
</organism>
<keyword evidence="10" id="KW-1185">Reference proteome</keyword>
<comment type="caution">
    <text evidence="9">The sequence shown here is derived from an EMBL/GenBank/DDBJ whole genome shotgun (WGS) entry which is preliminary data.</text>
</comment>
<keyword evidence="6 7" id="KW-0472">Membrane</keyword>
<proteinExistence type="inferred from homology"/>
<dbReference type="InterPro" id="IPR050360">
    <property type="entry name" value="MFS_Sugar_Transporters"/>
</dbReference>
<evidence type="ECO:0000256" key="7">
    <source>
        <dbReference type="SAM" id="Phobius"/>
    </source>
</evidence>
<sequence length="529" mass="59279">MSETPANADTDVHQHHALRYQGLLLKDILPKRKYWWNYWSLWRLNLSLLCALLANAVNGYDGSVLSGLQSLPTWTDYFNHPKGAALGVLGVGINIGGSAAMLMAGYMCDYFGRRAPLGIGCVIIIVGAIVGAAADSYGMFLGGRILVGFGNGLCAIAAPMLLAEVAHPSQRARLMSMYAPTYPLGGIIAGWTTFATFRYATQWSWRLPMALQGVFSVIQLCGVFFCPESPRWLLAVGKRQKAVDVLVKHHGDGDPDSPLVKFELSEIESSLEADSLSRSYNWMEFFKTKGNRRRLSIMLFFPWARQFTSTNLISYFFPIVLSTAGITQSKRQLELNAGINMVAFAFAITTNFYIEKVGRRVAMIVPMFLCALCVTIWTILMSQIVESGYTRPSLGYGVVVVVYFFQGFIHIFDATCEPYVQEISTFELRAKITIIWNFGQQVVEYVSSFANPVAMDSINWKYLLLYVVLCYLYVVIMFLYFPETKGLSLEECAMIFDGDEAKQRQHALEVAYVQSRKVEGEVEHVEHLD</sequence>
<keyword evidence="5 7" id="KW-1133">Transmembrane helix</keyword>
<evidence type="ECO:0000313" key="9">
    <source>
        <dbReference type="EMBL" id="KAG0646261.1"/>
    </source>
</evidence>
<evidence type="ECO:0000256" key="1">
    <source>
        <dbReference type="ARBA" id="ARBA00004141"/>
    </source>
</evidence>
<feature type="transmembrane region" description="Helical" evidence="7">
    <location>
        <begin position="295"/>
        <end position="317"/>
    </location>
</feature>
<keyword evidence="4 7" id="KW-0812">Transmembrane</keyword>
<reference evidence="9" key="1">
    <citation type="submission" date="2019-07" db="EMBL/GenBank/DDBJ databases">
        <title>Hyphodiscus hymeniophilus genome sequencing and assembly.</title>
        <authorList>
            <person name="Kramer G."/>
            <person name="Nodwell J."/>
        </authorList>
    </citation>
    <scope>NUCLEOTIDE SEQUENCE</scope>
    <source>
        <strain evidence="9">ATCC 34498</strain>
    </source>
</reference>
<dbReference type="Gene3D" id="1.20.1250.20">
    <property type="entry name" value="MFS general substrate transporter like domains"/>
    <property type="match status" value="1"/>
</dbReference>
<dbReference type="PRINTS" id="PR00171">
    <property type="entry name" value="SUGRTRNSPORT"/>
</dbReference>
<dbReference type="PROSITE" id="PS00217">
    <property type="entry name" value="SUGAR_TRANSPORT_2"/>
    <property type="match status" value="1"/>
</dbReference>
<dbReference type="InterPro" id="IPR003663">
    <property type="entry name" value="Sugar/inositol_transpt"/>
</dbReference>
<dbReference type="FunFam" id="1.20.1250.20:FF:000134">
    <property type="entry name" value="MFS sugar transporter protein"/>
    <property type="match status" value="1"/>
</dbReference>
<evidence type="ECO:0000313" key="10">
    <source>
        <dbReference type="Proteomes" id="UP000785200"/>
    </source>
</evidence>
<keyword evidence="3" id="KW-0813">Transport</keyword>
<dbReference type="PROSITE" id="PS50850">
    <property type="entry name" value="MFS"/>
    <property type="match status" value="1"/>
</dbReference>
<evidence type="ECO:0000259" key="8">
    <source>
        <dbReference type="PROSITE" id="PS50850"/>
    </source>
</evidence>
<dbReference type="AlphaFoldDB" id="A0A9P6SQ09"/>
<feature type="transmembrane region" description="Helical" evidence="7">
    <location>
        <begin position="84"/>
        <end position="108"/>
    </location>
</feature>
<dbReference type="InterPro" id="IPR005829">
    <property type="entry name" value="Sugar_transporter_CS"/>
</dbReference>
<dbReference type="PANTHER" id="PTHR48022">
    <property type="entry name" value="PLASTIDIC GLUCOSE TRANSPORTER 4"/>
    <property type="match status" value="1"/>
</dbReference>
<dbReference type="OrthoDB" id="6133115at2759"/>
<dbReference type="InterPro" id="IPR036259">
    <property type="entry name" value="MFS_trans_sf"/>
</dbReference>
<accession>A0A9P6SQ09</accession>
<evidence type="ECO:0000256" key="2">
    <source>
        <dbReference type="ARBA" id="ARBA00010992"/>
    </source>
</evidence>
<name>A0A9P6SQ09_9HELO</name>